<accession>A0ABR2PUC6</accession>
<evidence type="ECO:0000313" key="3">
    <source>
        <dbReference type="Proteomes" id="UP001396334"/>
    </source>
</evidence>
<dbReference type="Proteomes" id="UP001396334">
    <property type="component" value="Unassembled WGS sequence"/>
</dbReference>
<sequence>MTSIFQSSPQLVSSSFPANHASTPTVSPSSQSSSHDEVPDLVTTSPEVSYRVESVPHEDSLVVASPTLVPTPCDAKGSDELAAPNPAFAAPENDAMHTENDEFAAPNYMMPCMLKIMLLYKLMLGHNTQRLGAAE</sequence>
<gene>
    <name evidence="2" type="ORF">V6N11_044956</name>
</gene>
<reference evidence="2 3" key="1">
    <citation type="journal article" date="2024" name="G3 (Bethesda)">
        <title>Genome assembly of Hibiscus sabdariffa L. provides insights into metabolisms of medicinal natural products.</title>
        <authorList>
            <person name="Kim T."/>
        </authorList>
    </citation>
    <scope>NUCLEOTIDE SEQUENCE [LARGE SCALE GENOMIC DNA]</scope>
    <source>
        <strain evidence="2">TK-2024</strain>
        <tissue evidence="2">Old leaves</tissue>
    </source>
</reference>
<feature type="compositionally biased region" description="Low complexity" evidence="1">
    <location>
        <begin position="22"/>
        <end position="33"/>
    </location>
</feature>
<comment type="caution">
    <text evidence="2">The sequence shown here is derived from an EMBL/GenBank/DDBJ whole genome shotgun (WGS) entry which is preliminary data.</text>
</comment>
<protein>
    <submittedName>
        <fullName evidence="2">Uncharacterized protein</fullName>
    </submittedName>
</protein>
<evidence type="ECO:0000313" key="2">
    <source>
        <dbReference type="EMBL" id="KAK8992064.1"/>
    </source>
</evidence>
<dbReference type="EMBL" id="JBBPBN010000051">
    <property type="protein sequence ID" value="KAK8992064.1"/>
    <property type="molecule type" value="Genomic_DNA"/>
</dbReference>
<name>A0ABR2PUC6_9ROSI</name>
<keyword evidence="3" id="KW-1185">Reference proteome</keyword>
<proteinExistence type="predicted"/>
<organism evidence="2 3">
    <name type="scientific">Hibiscus sabdariffa</name>
    <name type="common">roselle</name>
    <dbReference type="NCBI Taxonomy" id="183260"/>
    <lineage>
        <taxon>Eukaryota</taxon>
        <taxon>Viridiplantae</taxon>
        <taxon>Streptophyta</taxon>
        <taxon>Embryophyta</taxon>
        <taxon>Tracheophyta</taxon>
        <taxon>Spermatophyta</taxon>
        <taxon>Magnoliopsida</taxon>
        <taxon>eudicotyledons</taxon>
        <taxon>Gunneridae</taxon>
        <taxon>Pentapetalae</taxon>
        <taxon>rosids</taxon>
        <taxon>malvids</taxon>
        <taxon>Malvales</taxon>
        <taxon>Malvaceae</taxon>
        <taxon>Malvoideae</taxon>
        <taxon>Hibiscus</taxon>
    </lineage>
</organism>
<feature type="region of interest" description="Disordered" evidence="1">
    <location>
        <begin position="1"/>
        <end position="46"/>
    </location>
</feature>
<evidence type="ECO:0000256" key="1">
    <source>
        <dbReference type="SAM" id="MobiDB-lite"/>
    </source>
</evidence>
<feature type="compositionally biased region" description="Polar residues" evidence="1">
    <location>
        <begin position="1"/>
        <end position="21"/>
    </location>
</feature>